<dbReference type="AlphaFoldDB" id="A0AAE0I4F3"/>
<organism evidence="1 2">
    <name type="scientific">Apodospora peruviana</name>
    <dbReference type="NCBI Taxonomy" id="516989"/>
    <lineage>
        <taxon>Eukaryota</taxon>
        <taxon>Fungi</taxon>
        <taxon>Dikarya</taxon>
        <taxon>Ascomycota</taxon>
        <taxon>Pezizomycotina</taxon>
        <taxon>Sordariomycetes</taxon>
        <taxon>Sordariomycetidae</taxon>
        <taxon>Sordariales</taxon>
        <taxon>Lasiosphaeriaceae</taxon>
        <taxon>Apodospora</taxon>
    </lineage>
</organism>
<protein>
    <recommendedName>
        <fullName evidence="3">ER-bound oxygenase mpaB/mpaB'/Rubber oxygenase catalytic domain-containing protein</fullName>
    </recommendedName>
</protein>
<keyword evidence="2" id="KW-1185">Reference proteome</keyword>
<dbReference type="GO" id="GO:0016491">
    <property type="term" value="F:oxidoreductase activity"/>
    <property type="evidence" value="ECO:0007669"/>
    <property type="project" value="InterPro"/>
</dbReference>
<reference evidence="1" key="1">
    <citation type="journal article" date="2023" name="Mol. Phylogenet. Evol.">
        <title>Genome-scale phylogeny and comparative genomics of the fungal order Sordariales.</title>
        <authorList>
            <person name="Hensen N."/>
            <person name="Bonometti L."/>
            <person name="Westerberg I."/>
            <person name="Brannstrom I.O."/>
            <person name="Guillou S."/>
            <person name="Cros-Aarteil S."/>
            <person name="Calhoun S."/>
            <person name="Haridas S."/>
            <person name="Kuo A."/>
            <person name="Mondo S."/>
            <person name="Pangilinan J."/>
            <person name="Riley R."/>
            <person name="LaButti K."/>
            <person name="Andreopoulos B."/>
            <person name="Lipzen A."/>
            <person name="Chen C."/>
            <person name="Yan M."/>
            <person name="Daum C."/>
            <person name="Ng V."/>
            <person name="Clum A."/>
            <person name="Steindorff A."/>
            <person name="Ohm R.A."/>
            <person name="Martin F."/>
            <person name="Silar P."/>
            <person name="Natvig D.O."/>
            <person name="Lalanne C."/>
            <person name="Gautier V."/>
            <person name="Ament-Velasquez S.L."/>
            <person name="Kruys A."/>
            <person name="Hutchinson M.I."/>
            <person name="Powell A.J."/>
            <person name="Barry K."/>
            <person name="Miller A.N."/>
            <person name="Grigoriev I.V."/>
            <person name="Debuchy R."/>
            <person name="Gladieux P."/>
            <person name="Hiltunen Thoren M."/>
            <person name="Johannesson H."/>
        </authorList>
    </citation>
    <scope>NUCLEOTIDE SEQUENCE</scope>
    <source>
        <strain evidence="1">CBS 118394</strain>
    </source>
</reference>
<accession>A0AAE0I4F3</accession>
<dbReference type="PANTHER" id="PTHR36124:SF1">
    <property type="entry name" value="ER-BOUND OXYGENASE MPAB_MPAB'_RUBBER OXYGENASE CATALYTIC DOMAIN-CONTAINING PROTEIN"/>
    <property type="match status" value="1"/>
</dbReference>
<evidence type="ECO:0000313" key="2">
    <source>
        <dbReference type="Proteomes" id="UP001283341"/>
    </source>
</evidence>
<gene>
    <name evidence="1" type="ORF">B0H66DRAFT_478055</name>
</gene>
<evidence type="ECO:0000313" key="1">
    <source>
        <dbReference type="EMBL" id="KAK3318089.1"/>
    </source>
</evidence>
<reference evidence="1" key="2">
    <citation type="submission" date="2023-06" db="EMBL/GenBank/DDBJ databases">
        <authorList>
            <consortium name="Lawrence Berkeley National Laboratory"/>
            <person name="Haridas S."/>
            <person name="Hensen N."/>
            <person name="Bonometti L."/>
            <person name="Westerberg I."/>
            <person name="Brannstrom I.O."/>
            <person name="Guillou S."/>
            <person name="Cros-Aarteil S."/>
            <person name="Calhoun S."/>
            <person name="Kuo A."/>
            <person name="Mondo S."/>
            <person name="Pangilinan J."/>
            <person name="Riley R."/>
            <person name="Labutti K."/>
            <person name="Andreopoulos B."/>
            <person name="Lipzen A."/>
            <person name="Chen C."/>
            <person name="Yanf M."/>
            <person name="Daum C."/>
            <person name="Ng V."/>
            <person name="Clum A."/>
            <person name="Steindorff A."/>
            <person name="Ohm R."/>
            <person name="Martin F."/>
            <person name="Silar P."/>
            <person name="Natvig D."/>
            <person name="Lalanne C."/>
            <person name="Gautier V."/>
            <person name="Ament-Velasquez S.L."/>
            <person name="Kruys A."/>
            <person name="Hutchinson M.I."/>
            <person name="Powell A.J."/>
            <person name="Barry K."/>
            <person name="Miller A.N."/>
            <person name="Grigoriev I.V."/>
            <person name="Debuchy R."/>
            <person name="Gladieux P."/>
            <person name="Thoren M.H."/>
            <person name="Johannesson H."/>
        </authorList>
    </citation>
    <scope>NUCLEOTIDE SEQUENCE</scope>
    <source>
        <strain evidence="1">CBS 118394</strain>
    </source>
</reference>
<dbReference type="InterPro" id="IPR046366">
    <property type="entry name" value="MPAB"/>
</dbReference>
<dbReference type="EMBL" id="JAUEDM010000004">
    <property type="protein sequence ID" value="KAK3318089.1"/>
    <property type="molecule type" value="Genomic_DNA"/>
</dbReference>
<comment type="caution">
    <text evidence="1">The sequence shown here is derived from an EMBL/GenBank/DDBJ whole genome shotgun (WGS) entry which is preliminary data.</text>
</comment>
<sequence length="420" mass="47556">MAIAALGAVGWQAWAVVGLSTYIFLCSSTRHYQRRAMERRFGFKTRTTLANMTLKEAYAIQTWLAEQEFPSVFSASIFFALFKTYGIPSISKLLVATGQFGKPGDVRAMSKRVADTSVLLTNMIVRPPGSKQAMEAVARTNYLHSSYRRAGKISDDDMLYTLSLFVLEAIRWTDKYEWRRLTDMERCAMATCFKVWGEDMEIPYSRLPSYQQGGWADGLAWLEELDAWSRQYEERYLAPSSDNAQVAGATMDFILCRLPWGFKSIGQGIVSVILGPRLQDAMKLPSPPSHSKTIFSLLISARKLALRYAVPPRPYFLRRIYNVDDPDPSTGRYQAVTWRVYPWYARPSFRDRWGPGAWLAWIMGGEYVDLTAKDYVTEGYMIREVGPVSQIGKGEKDMNATVEKLTKADPARCPFGLLGS</sequence>
<dbReference type="PANTHER" id="PTHR36124">
    <property type="match status" value="1"/>
</dbReference>
<name>A0AAE0I4F3_9PEZI</name>
<evidence type="ECO:0008006" key="3">
    <source>
        <dbReference type="Google" id="ProtNLM"/>
    </source>
</evidence>
<proteinExistence type="predicted"/>
<dbReference type="Proteomes" id="UP001283341">
    <property type="component" value="Unassembled WGS sequence"/>
</dbReference>